<dbReference type="Gene3D" id="3.40.50.2020">
    <property type="match status" value="1"/>
</dbReference>
<dbReference type="PANTHER" id="PTHR43340:SF1">
    <property type="entry name" value="HYPOXANTHINE PHOSPHORIBOSYLTRANSFERASE"/>
    <property type="match status" value="1"/>
</dbReference>
<dbReference type="GO" id="GO:0032263">
    <property type="term" value="P:GMP salvage"/>
    <property type="evidence" value="ECO:0007669"/>
    <property type="project" value="TreeGrafter"/>
</dbReference>
<name>A0A220VBX9_9GAMM</name>
<dbReference type="GO" id="GO:0006166">
    <property type="term" value="P:purine ribonucleoside salvage"/>
    <property type="evidence" value="ECO:0007669"/>
    <property type="project" value="UniProtKB-KW"/>
</dbReference>
<comment type="subcellular location">
    <subcellularLocation>
        <location evidence="3 17">Cytoplasm</location>
    </subcellularLocation>
</comment>
<evidence type="ECO:0000256" key="5">
    <source>
        <dbReference type="ARBA" id="ARBA00008391"/>
    </source>
</evidence>
<dbReference type="Pfam" id="PF00156">
    <property type="entry name" value="Pribosyltran"/>
    <property type="match status" value="1"/>
</dbReference>
<feature type="domain" description="Phosphoribosyltransferase" evidence="18">
    <location>
        <begin position="14"/>
        <end position="158"/>
    </location>
</feature>
<evidence type="ECO:0000256" key="10">
    <source>
        <dbReference type="ARBA" id="ARBA00022679"/>
    </source>
</evidence>
<evidence type="ECO:0000256" key="9">
    <source>
        <dbReference type="ARBA" id="ARBA00022676"/>
    </source>
</evidence>
<comment type="cofactor">
    <cofactor evidence="1 17">
        <name>Mg(2+)</name>
        <dbReference type="ChEBI" id="CHEBI:18420"/>
    </cofactor>
</comment>
<dbReference type="NCBIfam" id="TIGR01203">
    <property type="entry name" value="HGPRTase"/>
    <property type="match status" value="1"/>
</dbReference>
<evidence type="ECO:0000256" key="3">
    <source>
        <dbReference type="ARBA" id="ARBA00004496"/>
    </source>
</evidence>
<keyword evidence="8 17" id="KW-0963">Cytoplasm</keyword>
<evidence type="ECO:0000256" key="13">
    <source>
        <dbReference type="ARBA" id="ARBA00022741"/>
    </source>
</evidence>
<protein>
    <recommendedName>
        <fullName evidence="7 17">Hypoxanthine phosphoribosyltransferase</fullName>
        <ecNumber evidence="6 17">2.4.2.8</ecNumber>
    </recommendedName>
</protein>
<keyword evidence="14 17" id="KW-0460">Magnesium</keyword>
<evidence type="ECO:0000256" key="15">
    <source>
        <dbReference type="ARBA" id="ARBA00048811"/>
    </source>
</evidence>
<gene>
    <name evidence="19" type="primary">hpt</name>
    <name evidence="19" type="ORF">CF386_01985</name>
</gene>
<proteinExistence type="inferred from homology"/>
<dbReference type="FunFam" id="3.40.50.2020:FF:000006">
    <property type="entry name" value="Hypoxanthine phosphoribosyltransferase"/>
    <property type="match status" value="1"/>
</dbReference>
<dbReference type="GO" id="GO:0046100">
    <property type="term" value="P:hypoxanthine metabolic process"/>
    <property type="evidence" value="ECO:0007669"/>
    <property type="project" value="TreeGrafter"/>
</dbReference>
<dbReference type="EMBL" id="CP022355">
    <property type="protein sequence ID" value="ASK77904.1"/>
    <property type="molecule type" value="Genomic_DNA"/>
</dbReference>
<dbReference type="GO" id="GO:0000287">
    <property type="term" value="F:magnesium ion binding"/>
    <property type="evidence" value="ECO:0007669"/>
    <property type="project" value="TreeGrafter"/>
</dbReference>
<accession>A0A220VBX9</accession>
<comment type="pathway">
    <text evidence="4 17">Purine metabolism; IMP biosynthesis via salvage pathway; IMP from hypoxanthine: step 1/1.</text>
</comment>
<evidence type="ECO:0000259" key="18">
    <source>
        <dbReference type="Pfam" id="PF00156"/>
    </source>
</evidence>
<dbReference type="InterPro" id="IPR005904">
    <property type="entry name" value="Hxn_phspho_trans"/>
</dbReference>
<dbReference type="KEGG" id="pmai:CF386_01985"/>
<dbReference type="InterPro" id="IPR029057">
    <property type="entry name" value="PRTase-like"/>
</dbReference>
<keyword evidence="20" id="KW-1185">Reference proteome</keyword>
<dbReference type="GO" id="GO:0005829">
    <property type="term" value="C:cytosol"/>
    <property type="evidence" value="ECO:0007669"/>
    <property type="project" value="TreeGrafter"/>
</dbReference>
<sequence>MNHKIEVFISSDRISKRILEIANEIDKHYKGSDNLILIGLLRGSYMFMSDLSKLIKTPHEIDFITASSYGAGTVSSGDVKILKDLDGDIKGKDIIIIEDIIDTGNTLSKVKEILSIRNPTSIKICTLLDKPSRREIAVSVDYIGFEIPDEFVVGMGLDLDQKYRHLPFVGKITE</sequence>
<evidence type="ECO:0000256" key="1">
    <source>
        <dbReference type="ARBA" id="ARBA00001946"/>
    </source>
</evidence>
<keyword evidence="9 17" id="KW-0328">Glycosyltransferase</keyword>
<dbReference type="GO" id="GO:0004422">
    <property type="term" value="F:hypoxanthine phosphoribosyltransferase activity"/>
    <property type="evidence" value="ECO:0007669"/>
    <property type="project" value="InterPro"/>
</dbReference>
<evidence type="ECO:0000256" key="2">
    <source>
        <dbReference type="ARBA" id="ARBA00003637"/>
    </source>
</evidence>
<dbReference type="CDD" id="cd06223">
    <property type="entry name" value="PRTases_typeI"/>
    <property type="match status" value="1"/>
</dbReference>
<keyword evidence="12 17" id="KW-0660">Purine salvage</keyword>
<evidence type="ECO:0000256" key="8">
    <source>
        <dbReference type="ARBA" id="ARBA00022490"/>
    </source>
</evidence>
<evidence type="ECO:0000256" key="4">
    <source>
        <dbReference type="ARBA" id="ARBA00004669"/>
    </source>
</evidence>
<dbReference type="Proteomes" id="UP000242175">
    <property type="component" value="Chromosome large"/>
</dbReference>
<dbReference type="EC" id="2.4.2.8" evidence="6 17"/>
<evidence type="ECO:0000256" key="14">
    <source>
        <dbReference type="ARBA" id="ARBA00022842"/>
    </source>
</evidence>
<dbReference type="GO" id="GO:0032264">
    <property type="term" value="P:IMP salvage"/>
    <property type="evidence" value="ECO:0007669"/>
    <property type="project" value="UniProtKB-UniPathway"/>
</dbReference>
<evidence type="ECO:0000313" key="19">
    <source>
        <dbReference type="EMBL" id="ASK77904.1"/>
    </source>
</evidence>
<dbReference type="InterPro" id="IPR050408">
    <property type="entry name" value="HGPRT"/>
</dbReference>
<comment type="similarity">
    <text evidence="5 17">Belongs to the purine/pyrimidine phosphoribosyltransferase family.</text>
</comment>
<comment type="catalytic activity">
    <reaction evidence="15">
        <text>GMP + diphosphate = guanine + 5-phospho-alpha-D-ribose 1-diphosphate</text>
        <dbReference type="Rhea" id="RHEA:25424"/>
        <dbReference type="ChEBI" id="CHEBI:16235"/>
        <dbReference type="ChEBI" id="CHEBI:33019"/>
        <dbReference type="ChEBI" id="CHEBI:58017"/>
        <dbReference type="ChEBI" id="CHEBI:58115"/>
        <dbReference type="EC" id="2.4.2.8"/>
    </reaction>
    <physiologicalReaction direction="right-to-left" evidence="15">
        <dbReference type="Rhea" id="RHEA:25426"/>
    </physiologicalReaction>
</comment>
<reference evidence="19 20" key="1">
    <citation type="journal article" date="2016" name="Int. J. Syst. Evol. Microbiol.">
        <title>Paraphotobacterium marinum gen. nov., sp. nov., a member of the family Vibrionaceae, isolated from surface seawater.</title>
        <authorList>
            <person name="Huang Z."/>
            <person name="Dong C."/>
            <person name="Shao Z."/>
        </authorList>
    </citation>
    <scope>NUCLEOTIDE SEQUENCE [LARGE SCALE GENOMIC DNA]</scope>
    <source>
        <strain evidence="19 20">NSCS20N07D</strain>
    </source>
</reference>
<comment type="function">
    <text evidence="2">Purine salvage pathway enzyme which catalyzes the transfer of the ribosyl-5-phosphate group from 5-phospho-alpha-D-ribose 1-diphosphate (PRPP) to the N9 position of hypoxanthine to yield IMP (inosine 5'-monophosphate). To a lesser extent, can also act on guanine leading to GMP, but shows a highly less efficient activity with xanthine.</text>
</comment>
<comment type="catalytic activity">
    <reaction evidence="16">
        <text>IMP + diphosphate = hypoxanthine + 5-phospho-alpha-D-ribose 1-diphosphate</text>
        <dbReference type="Rhea" id="RHEA:17973"/>
        <dbReference type="ChEBI" id="CHEBI:17368"/>
        <dbReference type="ChEBI" id="CHEBI:33019"/>
        <dbReference type="ChEBI" id="CHEBI:58017"/>
        <dbReference type="ChEBI" id="CHEBI:58053"/>
        <dbReference type="EC" id="2.4.2.8"/>
    </reaction>
    <physiologicalReaction direction="right-to-left" evidence="16">
        <dbReference type="Rhea" id="RHEA:17975"/>
    </physiologicalReaction>
</comment>
<dbReference type="OrthoDB" id="9802824at2"/>
<dbReference type="InterPro" id="IPR000836">
    <property type="entry name" value="PRTase_dom"/>
</dbReference>
<evidence type="ECO:0000256" key="11">
    <source>
        <dbReference type="ARBA" id="ARBA00022723"/>
    </source>
</evidence>
<evidence type="ECO:0000256" key="17">
    <source>
        <dbReference type="RuleBase" id="RU364099"/>
    </source>
</evidence>
<evidence type="ECO:0000256" key="7">
    <source>
        <dbReference type="ARBA" id="ARBA00014105"/>
    </source>
</evidence>
<keyword evidence="10 17" id="KW-0808">Transferase</keyword>
<dbReference type="PANTHER" id="PTHR43340">
    <property type="entry name" value="HYPOXANTHINE-GUANINE PHOSPHORIBOSYLTRANSFERASE"/>
    <property type="match status" value="1"/>
</dbReference>
<evidence type="ECO:0000313" key="20">
    <source>
        <dbReference type="Proteomes" id="UP000242175"/>
    </source>
</evidence>
<dbReference type="GO" id="GO:0006178">
    <property type="term" value="P:guanine salvage"/>
    <property type="evidence" value="ECO:0007669"/>
    <property type="project" value="TreeGrafter"/>
</dbReference>
<evidence type="ECO:0000256" key="16">
    <source>
        <dbReference type="ARBA" id="ARBA00049402"/>
    </source>
</evidence>
<organism evidence="19 20">
    <name type="scientific">Paraphotobacterium marinum</name>
    <dbReference type="NCBI Taxonomy" id="1755811"/>
    <lineage>
        <taxon>Bacteria</taxon>
        <taxon>Pseudomonadati</taxon>
        <taxon>Pseudomonadota</taxon>
        <taxon>Gammaproteobacteria</taxon>
        <taxon>Vibrionales</taxon>
        <taxon>Vibrionaceae</taxon>
        <taxon>Paraphotobacterium</taxon>
    </lineage>
</organism>
<keyword evidence="11 17" id="KW-0479">Metal-binding</keyword>
<dbReference type="GO" id="GO:0052657">
    <property type="term" value="F:guanine phosphoribosyltransferase activity"/>
    <property type="evidence" value="ECO:0007669"/>
    <property type="project" value="UniProtKB-ARBA"/>
</dbReference>
<dbReference type="AlphaFoldDB" id="A0A220VBX9"/>
<dbReference type="GO" id="GO:0000166">
    <property type="term" value="F:nucleotide binding"/>
    <property type="evidence" value="ECO:0007669"/>
    <property type="project" value="UniProtKB-KW"/>
</dbReference>
<dbReference type="SUPFAM" id="SSF53271">
    <property type="entry name" value="PRTase-like"/>
    <property type="match status" value="1"/>
</dbReference>
<dbReference type="RefSeq" id="WP_089072814.1">
    <property type="nucleotide sequence ID" value="NZ_CBCSAM010000005.1"/>
</dbReference>
<evidence type="ECO:0000256" key="12">
    <source>
        <dbReference type="ARBA" id="ARBA00022726"/>
    </source>
</evidence>
<dbReference type="UniPathway" id="UPA00591">
    <property type="reaction ID" value="UER00648"/>
</dbReference>
<keyword evidence="13 17" id="KW-0547">Nucleotide-binding</keyword>
<evidence type="ECO:0000256" key="6">
    <source>
        <dbReference type="ARBA" id="ARBA00011895"/>
    </source>
</evidence>